<organism evidence="5 6">
    <name type="scientific">Parascedosporium putredinis</name>
    <dbReference type="NCBI Taxonomy" id="1442378"/>
    <lineage>
        <taxon>Eukaryota</taxon>
        <taxon>Fungi</taxon>
        <taxon>Dikarya</taxon>
        <taxon>Ascomycota</taxon>
        <taxon>Pezizomycotina</taxon>
        <taxon>Sordariomycetes</taxon>
        <taxon>Hypocreomycetidae</taxon>
        <taxon>Microascales</taxon>
        <taxon>Microascaceae</taxon>
        <taxon>Parascedosporium</taxon>
    </lineage>
</organism>
<dbReference type="Gene3D" id="1.25.40.20">
    <property type="entry name" value="Ankyrin repeat-containing domain"/>
    <property type="match status" value="5"/>
</dbReference>
<dbReference type="OrthoDB" id="194358at2759"/>
<evidence type="ECO:0008006" key="7">
    <source>
        <dbReference type="Google" id="ProtNLM"/>
    </source>
</evidence>
<feature type="repeat" description="ANK" evidence="3">
    <location>
        <begin position="1212"/>
        <end position="1244"/>
    </location>
</feature>
<keyword evidence="2 3" id="KW-0040">ANK repeat</keyword>
<dbReference type="Proteomes" id="UP000838763">
    <property type="component" value="Unassembled WGS sequence"/>
</dbReference>
<evidence type="ECO:0000256" key="1">
    <source>
        <dbReference type="ARBA" id="ARBA00022737"/>
    </source>
</evidence>
<dbReference type="InterPro" id="IPR002110">
    <property type="entry name" value="Ankyrin_rpt"/>
</dbReference>
<reference evidence="5" key="1">
    <citation type="submission" date="2022-11" db="EMBL/GenBank/DDBJ databases">
        <authorList>
            <person name="Scott C."/>
            <person name="Bruce N."/>
        </authorList>
    </citation>
    <scope>NUCLEOTIDE SEQUENCE</scope>
</reference>
<dbReference type="EMBL" id="CALLCH030000012">
    <property type="protein sequence ID" value="CAI4214874.1"/>
    <property type="molecule type" value="Genomic_DNA"/>
</dbReference>
<gene>
    <name evidence="5" type="ORF">PPNO1_LOCUS4602</name>
</gene>
<evidence type="ECO:0000256" key="3">
    <source>
        <dbReference type="PROSITE-ProRule" id="PRU00023"/>
    </source>
</evidence>
<comment type="caution">
    <text evidence="5">The sequence shown here is derived from an EMBL/GenBank/DDBJ whole genome shotgun (WGS) entry which is preliminary data.</text>
</comment>
<sequence>MLVRISLPGVVEALIARLTLTGVSLDLPPPSKNKGLLQSRRKSFEGGFDDRAEILKEAVRSCSIDVVNVLVPHADPSSLNASVALALQLRKADVIDILLRYGARVCDSTIAQDEFRKLSMAGGHSEIIALVLRSEGKPSQLCLSQAMVDAARVSCLDTVLVLSRSSADANFNDAEALRIARPGLDEAVTVLFTLTNLSLNEKLAILELLLCAGAAGEAVDIGLIHAASAGSRELVGLLVKYGAALTFQDAIVGANGASLHNALVDSVEAGDIESARLLLTPQFTTNRTSSSSSHDVPFALNSMGLMHDRHEVASVDHKGGLALSIAVSQGDIPMTKLLLSAKPSLETLAQVFPTACAQPAEDARYALVEAFLLVGLRGNPLDVALQEAISKSPVERDERLIAILLSHNASVNFGNGAGLSNAIQQGDIGLIRTLVGSASPSTAANVVTSAMKIEDVDARREAMGLLLDAGAANEGRKNLSSAVVATLSSKPVDVRMLRLLLDQANADVGFENGAAIKLAIDDPDPTILKLLLKLSKPSKELIRTHLANLMNLPSTDSKTTKLRAFLPSLSQDELNEALVLETAAALKTDPDHLTLSSLATLISTKADVDSLNARALSSLPHTIHNKDPKSRLDFAKRLIRAGAPKLEATRALAYCIEVHTDDIPLLTLLAEHGDISDGIALMKAIRKESPTVVALLLEKADRPISALDKSFEQAMKIADQPTRLEIAQLLLKSEISDSVISAGLLTAVSDVDFSLGKLLISAGASLADCDSRGIVNASRSGSPEMLAMLLSGLPEPKRSSSRKRFKQQRKGVSGDVVDEQLISAARYGESGHDMLRVLLAAGATPNYDNGESVCVAIRSAILPNLELLLGRELTRMSQERPNAGTLSEALKASWTLSRERRLVVIQWLFEAGLQVTSELHSTLEEMVKEEEQDLVLIDLLLDRGASPLHNDCQSIIDATSHTSAPVLSRLLGRHGPSDCLDHILSSAFKKEEAARWFTSQGLTVLQMILKACPGKRIDGCTLSIILELAPSQPNDLADAFVTSLAEHGVDVNYQQAKPLRLTAAAGRLTWLQALLEGERNSTATPDSLAIALFHVFDMERDEEEAVALITAILEHERDSARIDVMYPHSIHSPILALALERYPRSVRILELLLDEGYYHDQMVLCSVLPDVEEEPVTLLTWALLQPQKRVSTAIIDILISRGAKVNFESKLTRISPVMLAIRARRPDVVEKLLHHGAEVDGITDATGFSPLAMAVSLGGDVSIQIMTNFPSPLHGGRTALAEVCRHAASDSSQPLDSHRERALERMLSYLIENGSDLAIKSDGKSALFLSFESSEPVLTTRALLKSGMWKHVNQAFNMYSNSTHTYSPTIYVRRMILSHHSEQLYWLLRANRCEDVFYAHEGPQPEGAVGLPDDILREERGRRARLARLAAEHEDHAIALSRARALGELQAQIYRAQADLEALTRKGRLHEELSATRERDELERDLAAVGARNRAEERSVELAHQKSLTEEMLSRVRAVSNLELEEEGKKAAVLFDWEEKMGIQRVENARALHAIRVAESQDLARQGSRRVA</sequence>
<name>A0A9P1H2L7_9PEZI</name>
<evidence type="ECO:0000256" key="4">
    <source>
        <dbReference type="SAM" id="Coils"/>
    </source>
</evidence>
<dbReference type="PANTHER" id="PTHR24189">
    <property type="entry name" value="MYOTROPHIN"/>
    <property type="match status" value="1"/>
</dbReference>
<proteinExistence type="predicted"/>
<dbReference type="PROSITE" id="PS50088">
    <property type="entry name" value="ANK_REPEAT"/>
    <property type="match status" value="1"/>
</dbReference>
<evidence type="ECO:0000313" key="5">
    <source>
        <dbReference type="EMBL" id="CAI4214874.1"/>
    </source>
</evidence>
<dbReference type="PANTHER" id="PTHR24189:SF50">
    <property type="entry name" value="ANKYRIN REPEAT AND SOCS BOX PROTEIN 2"/>
    <property type="match status" value="1"/>
</dbReference>
<dbReference type="InterPro" id="IPR050745">
    <property type="entry name" value="Multifunctional_regulatory"/>
</dbReference>
<evidence type="ECO:0000256" key="2">
    <source>
        <dbReference type="ARBA" id="ARBA00023043"/>
    </source>
</evidence>
<feature type="coiled-coil region" evidence="4">
    <location>
        <begin position="1446"/>
        <end position="1499"/>
    </location>
</feature>
<keyword evidence="6" id="KW-1185">Reference proteome</keyword>
<evidence type="ECO:0000313" key="6">
    <source>
        <dbReference type="Proteomes" id="UP000838763"/>
    </source>
</evidence>
<dbReference type="SUPFAM" id="SSF48403">
    <property type="entry name" value="Ankyrin repeat"/>
    <property type="match status" value="2"/>
</dbReference>
<accession>A0A9P1H2L7</accession>
<protein>
    <recommendedName>
        <fullName evidence="7">Ankyrin</fullName>
    </recommendedName>
</protein>
<dbReference type="InterPro" id="IPR036770">
    <property type="entry name" value="Ankyrin_rpt-contain_sf"/>
</dbReference>
<dbReference type="SMART" id="SM00248">
    <property type="entry name" value="ANK"/>
    <property type="match status" value="12"/>
</dbReference>
<keyword evidence="1" id="KW-0677">Repeat</keyword>
<keyword evidence="4" id="KW-0175">Coiled coil</keyword>